<gene>
    <name evidence="3" type="ORF">K7K06_02545</name>
</gene>
<evidence type="ECO:0000313" key="3">
    <source>
        <dbReference type="EMBL" id="MCW6054528.1"/>
    </source>
</evidence>
<accession>A0ABT3LDL8</accession>
<sequence length="124" mass="13290">MKAWIAAIVLAGLMATGAASASTADGNQLITACQAVVKYMDGNKNTDSYDFGYCIGIVEATEGSLMILNDVLPKEFKTCYPATGTTNGQKARIVLKFLQENPAMLNQPATYLAMYAYKAAYPCQ</sequence>
<keyword evidence="4" id="KW-1185">Reference proteome</keyword>
<comment type="caution">
    <text evidence="3">The sequence shown here is derived from an EMBL/GenBank/DDBJ whole genome shotgun (WGS) entry which is preliminary data.</text>
</comment>
<dbReference type="Proteomes" id="UP001142690">
    <property type="component" value="Unassembled WGS sequence"/>
</dbReference>
<evidence type="ECO:0000256" key="1">
    <source>
        <dbReference type="SAM" id="SignalP"/>
    </source>
</evidence>
<protein>
    <recommendedName>
        <fullName evidence="2">Rap1a immunity protein domain-containing protein</fullName>
    </recommendedName>
</protein>
<proteinExistence type="predicted"/>
<dbReference type="Pfam" id="PF18602">
    <property type="entry name" value="Rap1a"/>
    <property type="match status" value="1"/>
</dbReference>
<organism evidence="3 4">
    <name type="scientific">Pseudomonas fragariae</name>
    <name type="common">ex Marin et al. 2024</name>
    <dbReference type="NCBI Taxonomy" id="3080056"/>
    <lineage>
        <taxon>Bacteria</taxon>
        <taxon>Pseudomonadati</taxon>
        <taxon>Pseudomonadota</taxon>
        <taxon>Gammaproteobacteria</taxon>
        <taxon>Pseudomonadales</taxon>
        <taxon>Pseudomonadaceae</taxon>
        <taxon>Pseudomonas</taxon>
    </lineage>
</organism>
<feature type="signal peptide" evidence="1">
    <location>
        <begin position="1"/>
        <end position="21"/>
    </location>
</feature>
<feature type="domain" description="Rap1a immunity protein" evidence="2">
    <location>
        <begin position="26"/>
        <end position="123"/>
    </location>
</feature>
<reference evidence="3" key="1">
    <citation type="submission" date="2021-08" db="EMBL/GenBank/DDBJ databases">
        <title>Characterization of Pseudomonas fragariae.</title>
        <authorList>
            <person name="Carvalho R."/>
            <person name="Marin M."/>
        </authorList>
    </citation>
    <scope>NUCLEOTIDE SEQUENCE</scope>
    <source>
        <strain evidence="3">17</strain>
    </source>
</reference>
<name>A0ABT3LDL8_9PSED</name>
<evidence type="ECO:0000313" key="4">
    <source>
        <dbReference type="Proteomes" id="UP001142690"/>
    </source>
</evidence>
<keyword evidence="1" id="KW-0732">Signal</keyword>
<dbReference type="InterPro" id="IPR041238">
    <property type="entry name" value="Rap1a"/>
</dbReference>
<feature type="chain" id="PRO_5047411831" description="Rap1a immunity protein domain-containing protein" evidence="1">
    <location>
        <begin position="22"/>
        <end position="124"/>
    </location>
</feature>
<evidence type="ECO:0000259" key="2">
    <source>
        <dbReference type="Pfam" id="PF18602"/>
    </source>
</evidence>
<dbReference type="EMBL" id="JAINZM010000002">
    <property type="protein sequence ID" value="MCW6054528.1"/>
    <property type="molecule type" value="Genomic_DNA"/>
</dbReference>
<dbReference type="Gene3D" id="1.10.890.40">
    <property type="match status" value="1"/>
</dbReference>